<dbReference type="EMBL" id="QGKV02000297">
    <property type="protein sequence ID" value="KAF3610916.1"/>
    <property type="molecule type" value="Genomic_DNA"/>
</dbReference>
<sequence>MPGEWSGAEVVCVRSVSIVGSLPFFLRLSRVLVVSPEARFLVQKLLCGSCSYMSRLVLLKRVSLELIPVLGVDARRFTRFFVGSAECRYIEGDSYLESKAPGCGSHRNSIFCSGSHLFPSVTLVVWSCIPSYPSIGGLAKLRGNGVNQLEQRFGQAEIYRVWSHGLSKAP</sequence>
<gene>
    <name evidence="1" type="ORF">DY000_02049035</name>
</gene>
<evidence type="ECO:0000313" key="1">
    <source>
        <dbReference type="EMBL" id="KAF3610916.1"/>
    </source>
</evidence>
<comment type="caution">
    <text evidence="1">The sequence shown here is derived from an EMBL/GenBank/DDBJ whole genome shotgun (WGS) entry which is preliminary data.</text>
</comment>
<proteinExistence type="predicted"/>
<dbReference type="Proteomes" id="UP000266723">
    <property type="component" value="Unassembled WGS sequence"/>
</dbReference>
<protein>
    <submittedName>
        <fullName evidence="1">Uncharacterized protein</fullName>
    </submittedName>
</protein>
<keyword evidence="2" id="KW-1185">Reference proteome</keyword>
<organism evidence="1 2">
    <name type="scientific">Brassica cretica</name>
    <name type="common">Mustard</name>
    <dbReference type="NCBI Taxonomy" id="69181"/>
    <lineage>
        <taxon>Eukaryota</taxon>
        <taxon>Viridiplantae</taxon>
        <taxon>Streptophyta</taxon>
        <taxon>Embryophyta</taxon>
        <taxon>Tracheophyta</taxon>
        <taxon>Spermatophyta</taxon>
        <taxon>Magnoliopsida</taxon>
        <taxon>eudicotyledons</taxon>
        <taxon>Gunneridae</taxon>
        <taxon>Pentapetalae</taxon>
        <taxon>rosids</taxon>
        <taxon>malvids</taxon>
        <taxon>Brassicales</taxon>
        <taxon>Brassicaceae</taxon>
        <taxon>Brassiceae</taxon>
        <taxon>Brassica</taxon>
    </lineage>
</organism>
<name>A0ABQ7F5K4_BRACR</name>
<reference evidence="1 2" key="1">
    <citation type="journal article" date="2020" name="BMC Genomics">
        <title>Intraspecific diversification of the crop wild relative Brassica cretica Lam. using demographic model selection.</title>
        <authorList>
            <person name="Kioukis A."/>
            <person name="Michalopoulou V.A."/>
            <person name="Briers L."/>
            <person name="Pirintsos S."/>
            <person name="Studholme D.J."/>
            <person name="Pavlidis P."/>
            <person name="Sarris P.F."/>
        </authorList>
    </citation>
    <scope>NUCLEOTIDE SEQUENCE [LARGE SCALE GENOMIC DNA]</scope>
    <source>
        <strain evidence="2">cv. PFS-1207/04</strain>
    </source>
</reference>
<accession>A0ABQ7F5K4</accession>
<evidence type="ECO:0000313" key="2">
    <source>
        <dbReference type="Proteomes" id="UP000266723"/>
    </source>
</evidence>